<dbReference type="EMBL" id="BGZK01000565">
    <property type="protein sequence ID" value="GBP50415.1"/>
    <property type="molecule type" value="Genomic_DNA"/>
</dbReference>
<accession>A0A4C1WJX6</accession>
<dbReference type="AlphaFoldDB" id="A0A4C1WJX6"/>
<sequence>MLNAPRCRLYVHALLCTQGCTTPAAWTTVFKVEIVGRVSPTAISSTARLEQACRVGSASYDVRFQTCRCRLIDRSHAASQCINLAGDARHALGRTSSRHKAVA</sequence>
<evidence type="ECO:0000313" key="1">
    <source>
        <dbReference type="EMBL" id="GBP50415.1"/>
    </source>
</evidence>
<dbReference type="Proteomes" id="UP000299102">
    <property type="component" value="Unassembled WGS sequence"/>
</dbReference>
<reference evidence="1 2" key="1">
    <citation type="journal article" date="2019" name="Commun. Biol.">
        <title>The bagworm genome reveals a unique fibroin gene that provides high tensile strength.</title>
        <authorList>
            <person name="Kono N."/>
            <person name="Nakamura H."/>
            <person name="Ohtoshi R."/>
            <person name="Tomita M."/>
            <person name="Numata K."/>
            <person name="Arakawa K."/>
        </authorList>
    </citation>
    <scope>NUCLEOTIDE SEQUENCE [LARGE SCALE GENOMIC DNA]</scope>
</reference>
<name>A0A4C1WJX6_EUMVA</name>
<organism evidence="1 2">
    <name type="scientific">Eumeta variegata</name>
    <name type="common">Bagworm moth</name>
    <name type="synonym">Eumeta japonica</name>
    <dbReference type="NCBI Taxonomy" id="151549"/>
    <lineage>
        <taxon>Eukaryota</taxon>
        <taxon>Metazoa</taxon>
        <taxon>Ecdysozoa</taxon>
        <taxon>Arthropoda</taxon>
        <taxon>Hexapoda</taxon>
        <taxon>Insecta</taxon>
        <taxon>Pterygota</taxon>
        <taxon>Neoptera</taxon>
        <taxon>Endopterygota</taxon>
        <taxon>Lepidoptera</taxon>
        <taxon>Glossata</taxon>
        <taxon>Ditrysia</taxon>
        <taxon>Tineoidea</taxon>
        <taxon>Psychidae</taxon>
        <taxon>Oiketicinae</taxon>
        <taxon>Eumeta</taxon>
    </lineage>
</organism>
<evidence type="ECO:0000313" key="2">
    <source>
        <dbReference type="Proteomes" id="UP000299102"/>
    </source>
</evidence>
<proteinExistence type="predicted"/>
<protein>
    <submittedName>
        <fullName evidence="1">Uncharacterized protein</fullName>
    </submittedName>
</protein>
<keyword evidence="2" id="KW-1185">Reference proteome</keyword>
<gene>
    <name evidence="1" type="ORF">EVAR_30123_1</name>
</gene>
<comment type="caution">
    <text evidence="1">The sequence shown here is derived from an EMBL/GenBank/DDBJ whole genome shotgun (WGS) entry which is preliminary data.</text>
</comment>